<keyword evidence="5" id="KW-0539">Nucleus</keyword>
<dbReference type="GO" id="GO:0071846">
    <property type="term" value="P:actin filament debranching"/>
    <property type="evidence" value="ECO:0007669"/>
    <property type="project" value="InterPro"/>
</dbReference>
<dbReference type="GO" id="GO:0071933">
    <property type="term" value="F:Arp2/3 complex binding"/>
    <property type="evidence" value="ECO:0007669"/>
    <property type="project" value="InterPro"/>
</dbReference>
<dbReference type="GO" id="GO:0030864">
    <property type="term" value="C:cortical actin cytoskeleton"/>
    <property type="evidence" value="ECO:0007669"/>
    <property type="project" value="TreeGrafter"/>
</dbReference>
<comment type="similarity">
    <text evidence="3">Belongs to the actin-binding proteins ADF family. GMF subfamily.</text>
</comment>
<dbReference type="Proteomes" id="UP001186944">
    <property type="component" value="Unassembled WGS sequence"/>
</dbReference>
<dbReference type="PANTHER" id="PTHR11249:SF2">
    <property type="entry name" value="GLIA MATURATION FACTOR"/>
    <property type="match status" value="1"/>
</dbReference>
<dbReference type="Pfam" id="PF00241">
    <property type="entry name" value="Cofilin_ADF"/>
    <property type="match status" value="1"/>
</dbReference>
<evidence type="ECO:0000313" key="7">
    <source>
        <dbReference type="EMBL" id="KAK3092301.1"/>
    </source>
</evidence>
<dbReference type="EMBL" id="VSWD01000009">
    <property type="protein sequence ID" value="KAK3092301.1"/>
    <property type="molecule type" value="Genomic_DNA"/>
</dbReference>
<evidence type="ECO:0000256" key="5">
    <source>
        <dbReference type="ARBA" id="ARBA00023242"/>
    </source>
</evidence>
<dbReference type="AlphaFoldDB" id="A0AA88XXS6"/>
<dbReference type="GO" id="GO:0005634">
    <property type="term" value="C:nucleus"/>
    <property type="evidence" value="ECO:0007669"/>
    <property type="project" value="UniProtKB-SubCell"/>
</dbReference>
<dbReference type="GO" id="GO:0034316">
    <property type="term" value="P:negative regulation of Arp2/3 complex-mediated actin nucleation"/>
    <property type="evidence" value="ECO:0007669"/>
    <property type="project" value="TreeGrafter"/>
</dbReference>
<dbReference type="InterPro" id="IPR011171">
    <property type="entry name" value="GMF"/>
</dbReference>
<dbReference type="SUPFAM" id="SSF55753">
    <property type="entry name" value="Actin depolymerizing proteins"/>
    <property type="match status" value="1"/>
</dbReference>
<accession>A0AA88XXS6</accession>
<dbReference type="Gene3D" id="3.40.20.10">
    <property type="entry name" value="Severin"/>
    <property type="match status" value="1"/>
</dbReference>
<comment type="caution">
    <text evidence="7">The sequence shown here is derived from an EMBL/GenBank/DDBJ whole genome shotgun (WGS) entry which is preliminary data.</text>
</comment>
<dbReference type="PANTHER" id="PTHR11249">
    <property type="entry name" value="GLIAL FACTOR NATURATION FACTOR"/>
    <property type="match status" value="1"/>
</dbReference>
<evidence type="ECO:0000259" key="6">
    <source>
        <dbReference type="PROSITE" id="PS51263"/>
    </source>
</evidence>
<sequence length="145" mass="17343">AQNLQICDMDEDLVKKLKNFRFRKEKDVAYMILKVDKNSMKIELDEDDEEEEMDDKIEEIQQRLPENQPRFVVISYVFKHTDGRISYPLCLVNYSPRGSHEKHIMMHSGSVKYVQNTSGITKLYEIRDKDDFTEEWLLEKLKMFS</sequence>
<proteinExistence type="inferred from homology"/>
<evidence type="ECO:0000256" key="4">
    <source>
        <dbReference type="ARBA" id="ARBA00022490"/>
    </source>
</evidence>
<dbReference type="PIRSF" id="PIRSF001788">
    <property type="entry name" value="GMF-beta"/>
    <property type="match status" value="1"/>
</dbReference>
<dbReference type="InterPro" id="IPR029006">
    <property type="entry name" value="ADF-H/Gelsolin-like_dom_sf"/>
</dbReference>
<reference evidence="7" key="1">
    <citation type="submission" date="2019-08" db="EMBL/GenBank/DDBJ databases">
        <title>The improved chromosome-level genome for the pearl oyster Pinctada fucata martensii using PacBio sequencing and Hi-C.</title>
        <authorList>
            <person name="Zheng Z."/>
        </authorList>
    </citation>
    <scope>NUCLEOTIDE SEQUENCE</scope>
    <source>
        <strain evidence="7">ZZ-2019</strain>
        <tissue evidence="7">Adductor muscle</tissue>
    </source>
</reference>
<dbReference type="FunFam" id="3.40.20.10:FF:000026">
    <property type="entry name" value="Glia maturation factor"/>
    <property type="match status" value="1"/>
</dbReference>
<dbReference type="SMART" id="SM00102">
    <property type="entry name" value="ADF"/>
    <property type="match status" value="1"/>
</dbReference>
<evidence type="ECO:0000256" key="1">
    <source>
        <dbReference type="ARBA" id="ARBA00004123"/>
    </source>
</evidence>
<dbReference type="InterPro" id="IPR002108">
    <property type="entry name" value="ADF-H"/>
</dbReference>
<organism evidence="7 8">
    <name type="scientific">Pinctada imbricata</name>
    <name type="common">Atlantic pearl-oyster</name>
    <name type="synonym">Pinctada martensii</name>
    <dbReference type="NCBI Taxonomy" id="66713"/>
    <lineage>
        <taxon>Eukaryota</taxon>
        <taxon>Metazoa</taxon>
        <taxon>Spiralia</taxon>
        <taxon>Lophotrochozoa</taxon>
        <taxon>Mollusca</taxon>
        <taxon>Bivalvia</taxon>
        <taxon>Autobranchia</taxon>
        <taxon>Pteriomorphia</taxon>
        <taxon>Pterioida</taxon>
        <taxon>Pterioidea</taxon>
        <taxon>Pteriidae</taxon>
        <taxon>Pinctada</taxon>
    </lineage>
</organism>
<name>A0AA88XXS6_PINIB</name>
<gene>
    <name evidence="7" type="ORF">FSP39_000989</name>
</gene>
<evidence type="ECO:0000256" key="3">
    <source>
        <dbReference type="ARBA" id="ARBA00010055"/>
    </source>
</evidence>
<keyword evidence="4" id="KW-0963">Cytoplasm</keyword>
<feature type="domain" description="ADF-H" evidence="6">
    <location>
        <begin position="3"/>
        <end position="142"/>
    </location>
</feature>
<dbReference type="PROSITE" id="PS51263">
    <property type="entry name" value="ADF_H"/>
    <property type="match status" value="1"/>
</dbReference>
<comment type="subcellular location">
    <subcellularLocation>
        <location evidence="2">Cytoplasm</location>
    </subcellularLocation>
    <subcellularLocation>
        <location evidence="1">Nucleus</location>
    </subcellularLocation>
</comment>
<evidence type="ECO:0000256" key="2">
    <source>
        <dbReference type="ARBA" id="ARBA00004496"/>
    </source>
</evidence>
<dbReference type="GO" id="GO:0003779">
    <property type="term" value="F:actin binding"/>
    <property type="evidence" value="ECO:0007669"/>
    <property type="project" value="InterPro"/>
</dbReference>
<protein>
    <recommendedName>
        <fullName evidence="6">ADF-H domain-containing protein</fullName>
    </recommendedName>
</protein>
<keyword evidence="8" id="KW-1185">Reference proteome</keyword>
<feature type="non-terminal residue" evidence="7">
    <location>
        <position position="1"/>
    </location>
</feature>
<evidence type="ECO:0000313" key="8">
    <source>
        <dbReference type="Proteomes" id="UP001186944"/>
    </source>
</evidence>